<dbReference type="Proteomes" id="UP000598174">
    <property type="component" value="Unassembled WGS sequence"/>
</dbReference>
<reference evidence="2" key="1">
    <citation type="submission" date="2021-01" db="EMBL/GenBank/DDBJ databases">
        <title>Whole genome shotgun sequence of Actinoplanes ferrugineus NBRC 15555.</title>
        <authorList>
            <person name="Komaki H."/>
            <person name="Tamura T."/>
        </authorList>
    </citation>
    <scope>NUCLEOTIDE SEQUENCE</scope>
    <source>
        <strain evidence="2">NBRC 15555</strain>
    </source>
</reference>
<sequence length="192" mass="21401">MSDEGGRDEDIFAGDVESRLERADRRVMAAVLDAQCRDWIAERPDRVSFARLGQAHHELRAAIHRYNPMRKPDDWLWPVLSTATWLVTSLIILLVVDEPADPLTLAFALVAGLIVAQVALFLPGRRRKHEILEIEDPLLYADLTNRIEACAATARSDPRAELRAAADDLGRALDWVSATRDEISRGSSPAAR</sequence>
<proteinExistence type="predicted"/>
<comment type="caution">
    <text evidence="2">The sequence shown here is derived from an EMBL/GenBank/DDBJ whole genome shotgun (WGS) entry which is preliminary data.</text>
</comment>
<gene>
    <name evidence="2" type="ORF">Afe05nite_12630</name>
</gene>
<accession>A0A919MB70</accession>
<keyword evidence="1" id="KW-0812">Transmembrane</keyword>
<name>A0A919MB70_9ACTN</name>
<keyword evidence="1" id="KW-1133">Transmembrane helix</keyword>
<organism evidence="2 3">
    <name type="scientific">Paractinoplanes ferrugineus</name>
    <dbReference type="NCBI Taxonomy" id="113564"/>
    <lineage>
        <taxon>Bacteria</taxon>
        <taxon>Bacillati</taxon>
        <taxon>Actinomycetota</taxon>
        <taxon>Actinomycetes</taxon>
        <taxon>Micromonosporales</taxon>
        <taxon>Micromonosporaceae</taxon>
        <taxon>Paractinoplanes</taxon>
    </lineage>
</organism>
<evidence type="ECO:0000313" key="3">
    <source>
        <dbReference type="Proteomes" id="UP000598174"/>
    </source>
</evidence>
<keyword evidence="3" id="KW-1185">Reference proteome</keyword>
<dbReference type="RefSeq" id="WP_203816013.1">
    <property type="nucleotide sequence ID" value="NZ_BAAABP010000021.1"/>
</dbReference>
<dbReference type="AlphaFoldDB" id="A0A919MB70"/>
<evidence type="ECO:0000256" key="1">
    <source>
        <dbReference type="SAM" id="Phobius"/>
    </source>
</evidence>
<evidence type="ECO:0000313" key="2">
    <source>
        <dbReference type="EMBL" id="GIE09423.1"/>
    </source>
</evidence>
<protein>
    <recommendedName>
        <fullName evidence="4">SLATT domain-containing protein</fullName>
    </recommendedName>
</protein>
<feature type="transmembrane region" description="Helical" evidence="1">
    <location>
        <begin position="75"/>
        <end position="96"/>
    </location>
</feature>
<keyword evidence="1" id="KW-0472">Membrane</keyword>
<dbReference type="EMBL" id="BOMM01000008">
    <property type="protein sequence ID" value="GIE09423.1"/>
    <property type="molecule type" value="Genomic_DNA"/>
</dbReference>
<feature type="transmembrane region" description="Helical" evidence="1">
    <location>
        <begin position="102"/>
        <end position="122"/>
    </location>
</feature>
<evidence type="ECO:0008006" key="4">
    <source>
        <dbReference type="Google" id="ProtNLM"/>
    </source>
</evidence>